<sequence length="106" mass="11746">KKKKTLFGLSTNDKKPKGALVEYSCSSSSSDSDTNNGHEPQRSRSTSDNDTNQDSEKKRSKKVIPQPKKWACAVRKWKRNHGESYSSGKTGEERVVAARAMKTPCG</sequence>
<feature type="compositionally biased region" description="Low complexity" evidence="1">
    <location>
        <begin position="24"/>
        <end position="33"/>
    </location>
</feature>
<feature type="region of interest" description="Disordered" evidence="1">
    <location>
        <begin position="1"/>
        <end position="69"/>
    </location>
</feature>
<dbReference type="AlphaFoldDB" id="A0A0A9WKC4"/>
<organism evidence="2">
    <name type="scientific">Lygus hesperus</name>
    <name type="common">Western plant bug</name>
    <dbReference type="NCBI Taxonomy" id="30085"/>
    <lineage>
        <taxon>Eukaryota</taxon>
        <taxon>Metazoa</taxon>
        <taxon>Ecdysozoa</taxon>
        <taxon>Arthropoda</taxon>
        <taxon>Hexapoda</taxon>
        <taxon>Insecta</taxon>
        <taxon>Pterygota</taxon>
        <taxon>Neoptera</taxon>
        <taxon>Paraneoptera</taxon>
        <taxon>Hemiptera</taxon>
        <taxon>Heteroptera</taxon>
        <taxon>Panheteroptera</taxon>
        <taxon>Cimicomorpha</taxon>
        <taxon>Miridae</taxon>
        <taxon>Mirini</taxon>
        <taxon>Lygus</taxon>
    </lineage>
</organism>
<feature type="non-terminal residue" evidence="2">
    <location>
        <position position="1"/>
    </location>
</feature>
<protein>
    <submittedName>
        <fullName evidence="2">Uncharacterized protein</fullName>
    </submittedName>
</protein>
<accession>A0A0A9WKC4</accession>
<reference evidence="2" key="2">
    <citation type="submission" date="2014-07" db="EMBL/GenBank/DDBJ databases">
        <authorList>
            <person name="Hull J."/>
        </authorList>
    </citation>
    <scope>NUCLEOTIDE SEQUENCE</scope>
</reference>
<gene>
    <name evidence="2" type="ORF">CM83_105292</name>
</gene>
<dbReference type="EMBL" id="GBHO01038294">
    <property type="protein sequence ID" value="JAG05310.1"/>
    <property type="molecule type" value="Transcribed_RNA"/>
</dbReference>
<evidence type="ECO:0000313" key="2">
    <source>
        <dbReference type="EMBL" id="JAG05310.1"/>
    </source>
</evidence>
<feature type="non-terminal residue" evidence="2">
    <location>
        <position position="106"/>
    </location>
</feature>
<proteinExistence type="predicted"/>
<evidence type="ECO:0000256" key="1">
    <source>
        <dbReference type="SAM" id="MobiDB-lite"/>
    </source>
</evidence>
<name>A0A0A9WKC4_LYGHE</name>
<reference evidence="2" key="1">
    <citation type="journal article" date="2014" name="PLoS ONE">
        <title>Transcriptome-Based Identification of ABC Transporters in the Western Tarnished Plant Bug Lygus hesperus.</title>
        <authorList>
            <person name="Hull J.J."/>
            <person name="Chaney K."/>
            <person name="Geib S.M."/>
            <person name="Fabrick J.A."/>
            <person name="Brent C.S."/>
            <person name="Walsh D."/>
            <person name="Lavine L.C."/>
        </authorList>
    </citation>
    <scope>NUCLEOTIDE SEQUENCE</scope>
</reference>